<dbReference type="KEGG" id="scn:Solca_1316"/>
<organism evidence="4 5">
    <name type="scientific">Solitalea canadensis (strain ATCC 29591 / DSM 3403 / JCM 21819 / LMG 8368 / NBRC 15130 / NCIMB 12057 / USAM 9D)</name>
    <name type="common">Flexibacter canadensis</name>
    <dbReference type="NCBI Taxonomy" id="929556"/>
    <lineage>
        <taxon>Bacteria</taxon>
        <taxon>Pseudomonadati</taxon>
        <taxon>Bacteroidota</taxon>
        <taxon>Sphingobacteriia</taxon>
        <taxon>Sphingobacteriales</taxon>
        <taxon>Sphingobacteriaceae</taxon>
        <taxon>Solitalea</taxon>
    </lineage>
</organism>
<keyword evidence="5" id="KW-1185">Reference proteome</keyword>
<sequence length="330" mass="35914">MKKILLSTLLLGAMCTGAYAQNGDVVPKEGRGWYIKGGASYFFSITPGEYPNVGEYQPYSTKGNLVNPATGARDTTYMKNLTGSFGEGVRGGISGGYMFNKTFGIEVDVNYFKSIKNLMSADQVSAGGNVIASRTSNGYVQALTIAPSLVFALPIEGKFKPYTRFGFVVPVWGRLMIESSGVKPGKILDPTSPLYLQDIRTEVTRTEKINPKPTVGFQGALGFNYAIMPKFGIYAEAEYRNIPVGSKDKEITEYSQVTKLAANGTVIQTKGLSDLKTAERYTNYQTELGPTSNNHITNKTSFDNNKPMDDNKSYINIGGLGISVGVKYNF</sequence>
<dbReference type="OrthoDB" id="1322659at2"/>
<keyword evidence="1 2" id="KW-0732">Signal</keyword>
<dbReference type="Pfam" id="PF13505">
    <property type="entry name" value="OMP_b-brl"/>
    <property type="match status" value="1"/>
</dbReference>
<feature type="chain" id="PRO_5003613037" description="Outer membrane protein beta-barrel domain-containing protein" evidence="2">
    <location>
        <begin position="21"/>
        <end position="330"/>
    </location>
</feature>
<dbReference type="STRING" id="929556.Solca_1316"/>
<feature type="signal peptide" evidence="2">
    <location>
        <begin position="1"/>
        <end position="20"/>
    </location>
</feature>
<proteinExistence type="predicted"/>
<dbReference type="Proteomes" id="UP000007590">
    <property type="component" value="Chromosome"/>
</dbReference>
<feature type="domain" description="Outer membrane protein beta-barrel" evidence="3">
    <location>
        <begin position="8"/>
        <end position="242"/>
    </location>
</feature>
<evidence type="ECO:0000259" key="3">
    <source>
        <dbReference type="Pfam" id="PF13505"/>
    </source>
</evidence>
<evidence type="ECO:0000313" key="5">
    <source>
        <dbReference type="Proteomes" id="UP000007590"/>
    </source>
</evidence>
<dbReference type="eggNOG" id="COG3637">
    <property type="taxonomic scope" value="Bacteria"/>
</dbReference>
<dbReference type="HOGENOM" id="CLU_072770_0_0_10"/>
<evidence type="ECO:0000313" key="4">
    <source>
        <dbReference type="EMBL" id="AFD06405.1"/>
    </source>
</evidence>
<evidence type="ECO:0000256" key="1">
    <source>
        <dbReference type="ARBA" id="ARBA00022729"/>
    </source>
</evidence>
<dbReference type="SUPFAM" id="SSF56925">
    <property type="entry name" value="OMPA-like"/>
    <property type="match status" value="1"/>
</dbReference>
<dbReference type="EMBL" id="CP003349">
    <property type="protein sequence ID" value="AFD06405.1"/>
    <property type="molecule type" value="Genomic_DNA"/>
</dbReference>
<dbReference type="Gene3D" id="2.40.160.20">
    <property type="match status" value="1"/>
</dbReference>
<dbReference type="InterPro" id="IPR011250">
    <property type="entry name" value="OMP/PagP_B-barrel"/>
</dbReference>
<evidence type="ECO:0000256" key="2">
    <source>
        <dbReference type="SAM" id="SignalP"/>
    </source>
</evidence>
<name>H8KQB0_SOLCM</name>
<dbReference type="RefSeq" id="WP_014679632.1">
    <property type="nucleotide sequence ID" value="NC_017770.1"/>
</dbReference>
<dbReference type="AlphaFoldDB" id="H8KQB0"/>
<accession>H8KQB0</accession>
<reference evidence="4" key="1">
    <citation type="submission" date="2012-02" db="EMBL/GenBank/DDBJ databases">
        <title>The complete genome of Solitalea canadensis DSM 3403.</title>
        <authorList>
            <consortium name="US DOE Joint Genome Institute (JGI-PGF)"/>
            <person name="Lucas S."/>
            <person name="Copeland A."/>
            <person name="Lapidus A."/>
            <person name="Glavina del Rio T."/>
            <person name="Dalin E."/>
            <person name="Tice H."/>
            <person name="Bruce D."/>
            <person name="Goodwin L."/>
            <person name="Pitluck S."/>
            <person name="Peters L."/>
            <person name="Ovchinnikova G."/>
            <person name="Lu M."/>
            <person name="Kyrpides N."/>
            <person name="Mavromatis K."/>
            <person name="Ivanova N."/>
            <person name="Brettin T."/>
            <person name="Detter J.C."/>
            <person name="Han C."/>
            <person name="Larimer F."/>
            <person name="Land M."/>
            <person name="Hauser L."/>
            <person name="Markowitz V."/>
            <person name="Cheng J.-F."/>
            <person name="Hugenholtz P."/>
            <person name="Woyke T."/>
            <person name="Wu D."/>
            <person name="Spring S."/>
            <person name="Schroeder M."/>
            <person name="Kopitz M."/>
            <person name="Brambilla E."/>
            <person name="Klenk H.-P."/>
            <person name="Eisen J.A."/>
        </authorList>
    </citation>
    <scope>NUCLEOTIDE SEQUENCE</scope>
    <source>
        <strain evidence="4">DSM 3403</strain>
    </source>
</reference>
<dbReference type="InterPro" id="IPR027385">
    <property type="entry name" value="Beta-barrel_OMP"/>
</dbReference>
<gene>
    <name evidence="4" type="ordered locus">Solca_1316</name>
</gene>
<protein>
    <recommendedName>
        <fullName evidence="3">Outer membrane protein beta-barrel domain-containing protein</fullName>
    </recommendedName>
</protein>